<name>A0A1S3IQG8_LINAN</name>
<evidence type="ECO:0000259" key="12">
    <source>
        <dbReference type="PROSITE" id="PS50262"/>
    </source>
</evidence>
<comment type="subcellular location">
    <subcellularLocation>
        <location evidence="1">Cell membrane</location>
        <topology evidence="1">Multi-pass membrane protein</topology>
    </subcellularLocation>
</comment>
<feature type="transmembrane region" description="Helical" evidence="11">
    <location>
        <begin position="547"/>
        <end position="571"/>
    </location>
</feature>
<dbReference type="GO" id="GO:0005886">
    <property type="term" value="C:plasma membrane"/>
    <property type="evidence" value="ECO:0007669"/>
    <property type="project" value="UniProtKB-SubCell"/>
</dbReference>
<dbReference type="InterPro" id="IPR000276">
    <property type="entry name" value="GPCR_Rhodpsn"/>
</dbReference>
<dbReference type="RefSeq" id="XP_013400465.1">
    <property type="nucleotide sequence ID" value="XM_013545011.1"/>
</dbReference>
<dbReference type="AlphaFoldDB" id="A0A1S3IQG8"/>
<feature type="transmembrane region" description="Helical" evidence="11">
    <location>
        <begin position="158"/>
        <end position="180"/>
    </location>
</feature>
<dbReference type="GO" id="GO:0001591">
    <property type="term" value="F:dopamine neurotransmitter receptor activity, coupled via Gi/Go"/>
    <property type="evidence" value="ECO:0007669"/>
    <property type="project" value="TreeGrafter"/>
</dbReference>
<feature type="compositionally biased region" description="Polar residues" evidence="10">
    <location>
        <begin position="434"/>
        <end position="443"/>
    </location>
</feature>
<evidence type="ECO:0000256" key="1">
    <source>
        <dbReference type="ARBA" id="ARBA00004651"/>
    </source>
</evidence>
<evidence type="ECO:0000313" key="19">
    <source>
        <dbReference type="RefSeq" id="XP_013400464.1"/>
    </source>
</evidence>
<evidence type="ECO:0000313" key="16">
    <source>
        <dbReference type="RefSeq" id="XP_013400461.1"/>
    </source>
</evidence>
<dbReference type="PANTHER" id="PTHR24248">
    <property type="entry name" value="ADRENERGIC RECEPTOR-RELATED G-PROTEIN COUPLED RECEPTOR"/>
    <property type="match status" value="1"/>
</dbReference>
<sequence length="595" mass="66784">MMLIPSVTADNSTSEQFANFSSIFLESKNSTWVQRYNGVPLVLVSICFFAMILWTVVGNILVWAALCRYTSLRNINNYLIGNLAVSDFLLAVTVLPFSAVYDMLGHWVFGKVMCITWLSVDVLICTASIWGLCVIAVDRFTATVYPVWYRERQSVNRAAAYIAFVWIFSIAISVPPFFMWDDMQNNDFLDYDQNGKLQCILFRDHGYVMYSASGSFLIPFILMLLIYIKIFFELQKRARKLRRARMVHNRAASKRSSCTPSAKSIPSIELEPATQDLHTQADSSNMTSGDSSSIGSNESTPPPSPSDTVESPASPAFSTDTNNFSAFTDSKSDGTGNNNHGGLLVIPAKDMLRPVIKRSPSPDRKLCSKGSTLGSIQEEHSQTKSADSAFFDLSHVEISNSEFSTTQCNTEMTYAESGGSPSSLSKKTRGRTDSLASQTNGSMEKQKKSERKVSLNLPQKPKPIKGSKSNGHTPVGKRHRSKLRANKLKSSLNSSTLVSHQQRRFEYREMRATKRMALIVACFIVCWLPFFAMYITRSWCKDCNIDVNLQTFLIWLGYANSALNPILYTLFNKDFRRAFQHIICCTKAGPHQRRR</sequence>
<keyword evidence="5" id="KW-0297">G-protein coupled receptor</keyword>
<evidence type="ECO:0000256" key="4">
    <source>
        <dbReference type="ARBA" id="ARBA00022989"/>
    </source>
</evidence>
<dbReference type="InterPro" id="IPR017452">
    <property type="entry name" value="GPCR_Rhodpsn_7TM"/>
</dbReference>
<dbReference type="GO" id="GO:0004930">
    <property type="term" value="F:G protein-coupled receptor activity"/>
    <property type="evidence" value="ECO:0007669"/>
    <property type="project" value="UniProtKB-KW"/>
</dbReference>
<dbReference type="RefSeq" id="XP_013400464.1">
    <property type="nucleotide sequence ID" value="XM_013545010.1"/>
</dbReference>
<dbReference type="KEGG" id="lak:106166444"/>
<dbReference type="CDD" id="cd14967">
    <property type="entry name" value="7tmA_amine_R-like"/>
    <property type="match status" value="1"/>
</dbReference>
<evidence type="ECO:0000313" key="20">
    <source>
        <dbReference type="RefSeq" id="XP_013400465.1"/>
    </source>
</evidence>
<feature type="transmembrane region" description="Helical" evidence="11">
    <location>
        <begin position="78"/>
        <end position="101"/>
    </location>
</feature>
<feature type="compositionally biased region" description="Low complexity" evidence="10">
    <location>
        <begin position="282"/>
        <end position="299"/>
    </location>
</feature>
<reference evidence="14 15" key="1">
    <citation type="submission" date="2025-04" db="UniProtKB">
        <authorList>
            <consortium name="RefSeq"/>
        </authorList>
    </citation>
    <scope>IDENTIFICATION</scope>
    <source>
        <tissue evidence="14 15">Gonads</tissue>
    </source>
</reference>
<evidence type="ECO:0000256" key="9">
    <source>
        <dbReference type="ARBA" id="ARBA00023224"/>
    </source>
</evidence>
<feature type="transmembrane region" description="Helical" evidence="11">
    <location>
        <begin position="107"/>
        <end position="137"/>
    </location>
</feature>
<keyword evidence="2" id="KW-1003">Cell membrane</keyword>
<evidence type="ECO:0000256" key="11">
    <source>
        <dbReference type="SAM" id="Phobius"/>
    </source>
</evidence>
<dbReference type="Proteomes" id="UP000085678">
    <property type="component" value="Unplaced"/>
</dbReference>
<dbReference type="PANTHER" id="PTHR24248:SF125">
    <property type="entry name" value="DOPAMINE D2-LIKE RECEPTOR"/>
    <property type="match status" value="1"/>
</dbReference>
<dbReference type="SMART" id="SM01381">
    <property type="entry name" value="7TM_GPCR_Srsx"/>
    <property type="match status" value="1"/>
</dbReference>
<keyword evidence="4 11" id="KW-1133">Transmembrane helix</keyword>
<evidence type="ECO:0000313" key="17">
    <source>
        <dbReference type="RefSeq" id="XP_013400462.1"/>
    </source>
</evidence>
<dbReference type="RefSeq" id="XP_013400461.1">
    <property type="nucleotide sequence ID" value="XM_013545007.1"/>
</dbReference>
<evidence type="ECO:0000256" key="5">
    <source>
        <dbReference type="ARBA" id="ARBA00023040"/>
    </source>
</evidence>
<evidence type="ECO:0000256" key="10">
    <source>
        <dbReference type="SAM" id="MobiDB-lite"/>
    </source>
</evidence>
<evidence type="ECO:0000256" key="2">
    <source>
        <dbReference type="ARBA" id="ARBA00022475"/>
    </source>
</evidence>
<evidence type="ECO:0000256" key="6">
    <source>
        <dbReference type="ARBA" id="ARBA00023136"/>
    </source>
</evidence>
<feature type="transmembrane region" description="Helical" evidence="11">
    <location>
        <begin position="207"/>
        <end position="232"/>
    </location>
</feature>
<dbReference type="RefSeq" id="XP_013400462.1">
    <property type="nucleotide sequence ID" value="XM_013545008.1"/>
</dbReference>
<gene>
    <name evidence="14 15 16 17 18 19 20" type="primary">LOC106166444</name>
</gene>
<dbReference type="STRING" id="7574.A0A1S3IQG8"/>
<evidence type="ECO:0000256" key="8">
    <source>
        <dbReference type="ARBA" id="ARBA00023170"/>
    </source>
</evidence>
<dbReference type="SUPFAM" id="SSF81321">
    <property type="entry name" value="Family A G protein-coupled receptor-like"/>
    <property type="match status" value="1"/>
</dbReference>
<dbReference type="GeneID" id="106166444"/>
<keyword evidence="7" id="KW-1015">Disulfide bond</keyword>
<dbReference type="PRINTS" id="PR00237">
    <property type="entry name" value="GPCRRHODOPSN"/>
</dbReference>
<evidence type="ECO:0000313" key="14">
    <source>
        <dbReference type="RefSeq" id="XP_013400459.1"/>
    </source>
</evidence>
<feature type="region of interest" description="Disordered" evidence="10">
    <location>
        <begin position="412"/>
        <end position="481"/>
    </location>
</feature>
<keyword evidence="8 14" id="KW-0675">Receptor</keyword>
<organism evidence="13 20">
    <name type="scientific">Lingula anatina</name>
    <name type="common">Brachiopod</name>
    <name type="synonym">Lingula unguis</name>
    <dbReference type="NCBI Taxonomy" id="7574"/>
    <lineage>
        <taxon>Eukaryota</taxon>
        <taxon>Metazoa</taxon>
        <taxon>Spiralia</taxon>
        <taxon>Lophotrochozoa</taxon>
        <taxon>Brachiopoda</taxon>
        <taxon>Linguliformea</taxon>
        <taxon>Lingulata</taxon>
        <taxon>Lingulida</taxon>
        <taxon>Linguloidea</taxon>
        <taxon>Lingulidae</taxon>
        <taxon>Lingula</taxon>
    </lineage>
</organism>
<evidence type="ECO:0000313" key="13">
    <source>
        <dbReference type="Proteomes" id="UP000085678"/>
    </source>
</evidence>
<feature type="transmembrane region" description="Helical" evidence="11">
    <location>
        <begin position="41"/>
        <end position="66"/>
    </location>
</feature>
<proteinExistence type="predicted"/>
<dbReference type="Pfam" id="PF00001">
    <property type="entry name" value="7tm_1"/>
    <property type="match status" value="1"/>
</dbReference>
<evidence type="ECO:0000256" key="3">
    <source>
        <dbReference type="ARBA" id="ARBA00022692"/>
    </source>
</evidence>
<dbReference type="PROSITE" id="PS50262">
    <property type="entry name" value="G_PROTEIN_RECEP_F1_2"/>
    <property type="match status" value="1"/>
</dbReference>
<evidence type="ECO:0000313" key="18">
    <source>
        <dbReference type="RefSeq" id="XP_013400463.1"/>
    </source>
</evidence>
<protein>
    <submittedName>
        <fullName evidence="14 15">Tyramine receptor 1</fullName>
    </submittedName>
</protein>
<dbReference type="RefSeq" id="XP_013400460.1">
    <property type="nucleotide sequence ID" value="XM_013545006.1"/>
</dbReference>
<feature type="region of interest" description="Disordered" evidence="10">
    <location>
        <begin position="357"/>
        <end position="385"/>
    </location>
</feature>
<feature type="compositionally biased region" description="Basic and acidic residues" evidence="10">
    <location>
        <begin position="444"/>
        <end position="453"/>
    </location>
</feature>
<keyword evidence="9" id="KW-0807">Transducer</keyword>
<dbReference type="RefSeq" id="XP_013400459.1">
    <property type="nucleotide sequence ID" value="XM_013545005.1"/>
</dbReference>
<keyword evidence="6 11" id="KW-0472">Membrane</keyword>
<feature type="transmembrane region" description="Helical" evidence="11">
    <location>
        <begin position="516"/>
        <end position="535"/>
    </location>
</feature>
<evidence type="ECO:0000313" key="15">
    <source>
        <dbReference type="RefSeq" id="XP_013400460.1"/>
    </source>
</evidence>
<evidence type="ECO:0000256" key="7">
    <source>
        <dbReference type="ARBA" id="ARBA00023157"/>
    </source>
</evidence>
<accession>A0A1S3IQG8</accession>
<keyword evidence="3 11" id="KW-0812">Transmembrane</keyword>
<dbReference type="RefSeq" id="XP_013400463.1">
    <property type="nucleotide sequence ID" value="XM_013545009.1"/>
</dbReference>
<keyword evidence="13" id="KW-1185">Reference proteome</keyword>
<dbReference type="OMA" id="TIFRVPM"/>
<dbReference type="Gene3D" id="1.20.1070.10">
    <property type="entry name" value="Rhodopsin 7-helix transmembrane proteins"/>
    <property type="match status" value="2"/>
</dbReference>
<dbReference type="OrthoDB" id="5955450at2759"/>
<feature type="region of interest" description="Disordered" evidence="10">
    <location>
        <begin position="277"/>
        <end position="342"/>
    </location>
</feature>
<feature type="compositionally biased region" description="Polar residues" evidence="10">
    <location>
        <begin position="306"/>
        <end position="340"/>
    </location>
</feature>
<feature type="domain" description="G-protein coupled receptors family 1 profile" evidence="12">
    <location>
        <begin position="58"/>
        <end position="568"/>
    </location>
</feature>
<dbReference type="GO" id="GO:0045202">
    <property type="term" value="C:synapse"/>
    <property type="evidence" value="ECO:0007669"/>
    <property type="project" value="GOC"/>
</dbReference>